<proteinExistence type="predicted"/>
<organism evidence="1 2">
    <name type="scientific">Herbaspirillum frisingense GSF30</name>
    <dbReference type="NCBI Taxonomy" id="864073"/>
    <lineage>
        <taxon>Bacteria</taxon>
        <taxon>Pseudomonadati</taxon>
        <taxon>Pseudomonadota</taxon>
        <taxon>Betaproteobacteria</taxon>
        <taxon>Burkholderiales</taxon>
        <taxon>Oxalobacteraceae</taxon>
        <taxon>Herbaspirillum</taxon>
    </lineage>
</organism>
<sequence length="248" mass="25351">MMNFPLSLTVTGMQPVSQVGNYVYYKAGSAGGADPSIKVNTDLGDEYILMPGQGFRLDNAKFSNLRVTNAGGQATILGVLLIADGGFFDNRVTGSVEIIDGGKNRTLAGGAFLASGYKSGSAGNGVVNMLWNPIGTGKRLVISAFAVNSATSTAMNVIAATASYGAKQANGNSKMLGGAQSVGEFWAGNGTAPAGTVMLSISAIAAQVFEKKFAEPLVLRPGNGLAIFSGGSGADLGGYFEYFEETDA</sequence>
<dbReference type="RefSeq" id="WP_006462141.1">
    <property type="nucleotide sequence ID" value="NZ_AEEC02000005.1"/>
</dbReference>
<dbReference type="Proteomes" id="UP000006772">
    <property type="component" value="Unassembled WGS sequence"/>
</dbReference>
<reference evidence="1 2" key="1">
    <citation type="journal article" date="2013" name="Front. Microbiol.">
        <title>The genome of the endophytic bacterium H. frisingense GSF30(T) identifies diverse strategies in the Herbaspirillum genus to interact with plants.</title>
        <authorList>
            <person name="Straub D."/>
            <person name="Rothballer M."/>
            <person name="Hartmann A."/>
            <person name="Ludewig U."/>
        </authorList>
    </citation>
    <scope>NUCLEOTIDE SEQUENCE [LARGE SCALE GENOMIC DNA]</scope>
    <source>
        <strain evidence="1 2">GSF30</strain>
    </source>
</reference>
<comment type="caution">
    <text evidence="1">The sequence shown here is derived from an EMBL/GenBank/DDBJ whole genome shotgun (WGS) entry which is preliminary data.</text>
</comment>
<evidence type="ECO:0000313" key="1">
    <source>
        <dbReference type="EMBL" id="EOA05775.1"/>
    </source>
</evidence>
<dbReference type="EMBL" id="AEEC02000005">
    <property type="protein sequence ID" value="EOA05775.1"/>
    <property type="molecule type" value="Genomic_DNA"/>
</dbReference>
<evidence type="ECO:0000313" key="2">
    <source>
        <dbReference type="Proteomes" id="UP000006772"/>
    </source>
</evidence>
<dbReference type="AlphaFoldDB" id="A0AAI9IGQ6"/>
<name>A0AAI9IGQ6_9BURK</name>
<gene>
    <name evidence="1" type="ORF">HFRIS_004933</name>
</gene>
<protein>
    <submittedName>
        <fullName evidence="1">Uncharacterized protein</fullName>
    </submittedName>
</protein>
<accession>A0AAI9IGQ6</accession>